<dbReference type="NCBIfam" id="NF009059">
    <property type="entry name" value="PRK12393.1"/>
    <property type="match status" value="1"/>
</dbReference>
<keyword evidence="5" id="KW-1185">Reference proteome</keyword>
<dbReference type="AlphaFoldDB" id="A0A418SJU7"/>
<evidence type="ECO:0000313" key="5">
    <source>
        <dbReference type="Proteomes" id="UP000283786"/>
    </source>
</evidence>
<keyword evidence="2 4" id="KW-0378">Hydrolase</keyword>
<feature type="domain" description="Amidohydrolase-related" evidence="3">
    <location>
        <begin position="52"/>
        <end position="419"/>
    </location>
</feature>
<evidence type="ECO:0000256" key="2">
    <source>
        <dbReference type="ARBA" id="ARBA00022801"/>
    </source>
</evidence>
<evidence type="ECO:0000313" key="4">
    <source>
        <dbReference type="EMBL" id="QPM88817.1"/>
    </source>
</evidence>
<dbReference type="Pfam" id="PF01979">
    <property type="entry name" value="Amidohydro_1"/>
    <property type="match status" value="1"/>
</dbReference>
<dbReference type="EC" id="3.5.4.11" evidence="4"/>
<proteinExistence type="inferred from homology"/>
<accession>A0A418SJU7</accession>
<organism evidence="4 5">
    <name type="scientific">Pseudooceanicola algae</name>
    <dbReference type="NCBI Taxonomy" id="1537215"/>
    <lineage>
        <taxon>Bacteria</taxon>
        <taxon>Pseudomonadati</taxon>
        <taxon>Pseudomonadota</taxon>
        <taxon>Alphaproteobacteria</taxon>
        <taxon>Rhodobacterales</taxon>
        <taxon>Paracoccaceae</taxon>
        <taxon>Pseudooceanicola</taxon>
    </lineage>
</organism>
<dbReference type="EMBL" id="CP060436">
    <property type="protein sequence ID" value="QPM88817.1"/>
    <property type="molecule type" value="Genomic_DNA"/>
</dbReference>
<reference evidence="4 5" key="1">
    <citation type="submission" date="2020-08" db="EMBL/GenBank/DDBJ databases">
        <title>Genome sequence of Rhodobacteraceae bacterium Lw-13e.</title>
        <authorList>
            <person name="Poehlein A."/>
            <person name="Wolter L."/>
            <person name="Daniel R."/>
            <person name="Brinkhoff T."/>
        </authorList>
    </citation>
    <scope>NUCLEOTIDE SEQUENCE [LARGE SCALE GENOMIC DNA]</scope>
    <source>
        <strain evidence="4 5">Lw-13e</strain>
    </source>
</reference>
<dbReference type="RefSeq" id="WP_119838022.1">
    <property type="nucleotide sequence ID" value="NZ_CP060436.1"/>
</dbReference>
<dbReference type="GO" id="GO:0050228">
    <property type="term" value="F:pterin deaminase activity"/>
    <property type="evidence" value="ECO:0007669"/>
    <property type="project" value="UniProtKB-EC"/>
</dbReference>
<dbReference type="KEGG" id="palw:PSAL_000190"/>
<dbReference type="InterPro" id="IPR006680">
    <property type="entry name" value="Amidohydro-rel"/>
</dbReference>
<dbReference type="PANTHER" id="PTHR43794:SF11">
    <property type="entry name" value="AMIDOHYDROLASE-RELATED DOMAIN-CONTAINING PROTEIN"/>
    <property type="match status" value="1"/>
</dbReference>
<dbReference type="Gene3D" id="2.30.40.10">
    <property type="entry name" value="Urease, subunit C, domain 1"/>
    <property type="match status" value="1"/>
</dbReference>
<dbReference type="InterPro" id="IPR011059">
    <property type="entry name" value="Metal-dep_hydrolase_composite"/>
</dbReference>
<evidence type="ECO:0000259" key="3">
    <source>
        <dbReference type="Pfam" id="PF01979"/>
    </source>
</evidence>
<gene>
    <name evidence="4" type="ORF">PSAL_000190</name>
</gene>
<dbReference type="SUPFAM" id="SSF51338">
    <property type="entry name" value="Composite domain of metallo-dependent hydrolases"/>
    <property type="match status" value="1"/>
</dbReference>
<protein>
    <submittedName>
        <fullName evidence="4">Isoxanthopterin deaminase</fullName>
        <ecNumber evidence="4">3.5.4.11</ecNumber>
    </submittedName>
</protein>
<dbReference type="PANTHER" id="PTHR43794">
    <property type="entry name" value="AMINOHYDROLASE SSNA-RELATED"/>
    <property type="match status" value="1"/>
</dbReference>
<dbReference type="Gene3D" id="3.20.20.140">
    <property type="entry name" value="Metal-dependent hydrolases"/>
    <property type="match status" value="1"/>
</dbReference>
<evidence type="ECO:0000256" key="1">
    <source>
        <dbReference type="ARBA" id="ARBA00006745"/>
    </source>
</evidence>
<dbReference type="Proteomes" id="UP000283786">
    <property type="component" value="Chromosome"/>
</dbReference>
<dbReference type="OrthoDB" id="9796020at2"/>
<name>A0A418SJU7_9RHOB</name>
<comment type="similarity">
    <text evidence="1">Belongs to the metallo-dependent hydrolases superfamily. ATZ/TRZ family.</text>
</comment>
<dbReference type="CDD" id="cd01298">
    <property type="entry name" value="ATZ_TRZ_like"/>
    <property type="match status" value="1"/>
</dbReference>
<sequence>MLITHISDCLTGRLGDGERFSGAIRIEGGKITEMGALTPRPGEEVLDATGCVVIPGLVNTHHHLNQSLLKAVPKGMNLPLDPWLMHVPYTWWPHFDEATYRTAVRVGLVELALTGATTVAEHHYIYAESYDYNPSDVFFEEAGKLGLRAVLARGGMTRGRAFDDPAIPAAPCESLDTFLSETAKTAAKWADGKMRKVALAPTTPTFNVTPEELREIAGFGRENGMLLHAHLSENESYARFTMDKYGQRPVHWLAGQDWLGPDVWFAHLVDLDPSEVALLAQTGTGMAHCPNANARLGSGIAPADALHRLGGKVSMGVDGAAANEAADMGALLFSAFTLHRATKGAEAVRAEEVLHWASAGGARVLDMPEVGTLAPGMAADIAVLDLTAPRNFGLHDRALAPVITGGLVVRDLIVDGKVVLAAGLLPGIDLGELGQEAARATQSLVRRQRESALVPV</sequence>
<dbReference type="SUPFAM" id="SSF51556">
    <property type="entry name" value="Metallo-dependent hydrolases"/>
    <property type="match status" value="1"/>
</dbReference>
<dbReference type="InterPro" id="IPR050287">
    <property type="entry name" value="MTA/SAH_deaminase"/>
</dbReference>
<dbReference type="InterPro" id="IPR032466">
    <property type="entry name" value="Metal_Hydrolase"/>
</dbReference>